<feature type="transmembrane region" description="Helical" evidence="1">
    <location>
        <begin position="7"/>
        <end position="28"/>
    </location>
</feature>
<keyword evidence="1" id="KW-0472">Membrane</keyword>
<dbReference type="InterPro" id="IPR010178">
    <property type="entry name" value="Lit"/>
</dbReference>
<feature type="transmembrane region" description="Helical" evidence="1">
    <location>
        <begin position="95"/>
        <end position="115"/>
    </location>
</feature>
<organism evidence="2 3">
    <name type="scientific">Paraclostridium sordellii</name>
    <name type="common">Clostridium sordellii</name>
    <dbReference type="NCBI Taxonomy" id="1505"/>
    <lineage>
        <taxon>Bacteria</taxon>
        <taxon>Bacillati</taxon>
        <taxon>Bacillota</taxon>
        <taxon>Clostridia</taxon>
        <taxon>Peptostreptococcales</taxon>
        <taxon>Peptostreptococcaceae</taxon>
        <taxon>Paraclostridium</taxon>
    </lineage>
</organism>
<accession>A0A0C7R7A0</accession>
<evidence type="ECO:0000313" key="2">
    <source>
        <dbReference type="EMBL" id="CEQ05163.1"/>
    </source>
</evidence>
<protein>
    <submittedName>
        <fullName evidence="2">Membrane protein</fullName>
    </submittedName>
</protein>
<dbReference type="NCBIfam" id="TIGR01906">
    <property type="entry name" value="integ_TIGR01906"/>
    <property type="match status" value="1"/>
</dbReference>
<feature type="transmembrane region" description="Helical" evidence="1">
    <location>
        <begin position="179"/>
        <end position="202"/>
    </location>
</feature>
<dbReference type="Pfam" id="PF07314">
    <property type="entry name" value="Lit"/>
    <property type="match status" value="1"/>
</dbReference>
<dbReference type="OrthoDB" id="9813051at2"/>
<evidence type="ECO:0000313" key="3">
    <source>
        <dbReference type="Proteomes" id="UP000049127"/>
    </source>
</evidence>
<feature type="transmembrane region" description="Helical" evidence="1">
    <location>
        <begin position="122"/>
        <end position="143"/>
    </location>
</feature>
<proteinExistence type="predicted"/>
<keyword evidence="1" id="KW-1133">Transmembrane helix</keyword>
<evidence type="ECO:0000256" key="1">
    <source>
        <dbReference type="SAM" id="Phobius"/>
    </source>
</evidence>
<keyword evidence="1" id="KW-0812">Transmembrane</keyword>
<gene>
    <name evidence="2" type="ORF">R28058_28801</name>
</gene>
<sequence length="209" mass="24497">MKKISKLILAFSMSLFIITSIVKFAVVFKPLYYFDIKYLNIPILSGMSEEEIKLNYDYLIKYNTSYRDYEFNMLTLKSSIQGKIHFEEVRDVFKVLNKINIISGVISVLGIYIVLKKKEIKIIKYAGIISILIPIFLVIPITIQFEKSFEIFHKLIFNNDYWRFDPSRDPVINMLPAEFFLHCGVVILIGILLFSSIILTIYKILKNKR</sequence>
<dbReference type="RefSeq" id="WP_055343081.1">
    <property type="nucleotide sequence ID" value="NZ_CEKZ01000023.1"/>
</dbReference>
<name>A0A0C7R7A0_PARSO</name>
<reference evidence="2 3" key="1">
    <citation type="submission" date="2015-01" db="EMBL/GenBank/DDBJ databases">
        <authorList>
            <person name="Aslett A.Martin."/>
            <person name="De Silva Nishadi"/>
        </authorList>
    </citation>
    <scope>NUCLEOTIDE SEQUENCE [LARGE SCALE GENOMIC DNA]</scope>
    <source>
        <strain evidence="2 3">R28058</strain>
    </source>
</reference>
<dbReference type="EMBL" id="CEKZ01000023">
    <property type="protein sequence ID" value="CEQ05163.1"/>
    <property type="molecule type" value="Genomic_DNA"/>
</dbReference>
<dbReference type="AlphaFoldDB" id="A0A0C7R7A0"/>
<dbReference type="Proteomes" id="UP000049127">
    <property type="component" value="Unassembled WGS sequence"/>
</dbReference>